<dbReference type="Pfam" id="PF04892">
    <property type="entry name" value="VanZ"/>
    <property type="match status" value="1"/>
</dbReference>
<sequence>MSQQPPPSHARRNASLVLLLAYIGVVAAMTLSPTPLDQGFESTIDKFLSVLHRNGVPEWFGYNKLEFTANILMFVPLGFLVGLALPARIWWIAVLVSPALSIAIELTQAGLLTARFATMSDVFANTIGGLFGTLLAMILRAIVNARDEKVIARALWQQQEQQRQGAFPATRAR</sequence>
<feature type="transmembrane region" description="Helical" evidence="1">
    <location>
        <begin position="122"/>
        <end position="143"/>
    </location>
</feature>
<feature type="transmembrane region" description="Helical" evidence="1">
    <location>
        <begin position="12"/>
        <end position="31"/>
    </location>
</feature>
<keyword evidence="1" id="KW-0472">Membrane</keyword>
<dbReference type="RefSeq" id="WP_067229698.1">
    <property type="nucleotide sequence ID" value="NZ_CP014145.1"/>
</dbReference>
<protein>
    <recommendedName>
        <fullName evidence="2">VanZ-like domain-containing protein</fullName>
    </recommendedName>
</protein>
<keyword evidence="1" id="KW-1133">Transmembrane helix</keyword>
<gene>
    <name evidence="3" type="ORF">AWU67_12735</name>
</gene>
<dbReference type="AlphaFoldDB" id="A0A0X8E5V5"/>
<evidence type="ECO:0000256" key="1">
    <source>
        <dbReference type="SAM" id="Phobius"/>
    </source>
</evidence>
<feature type="domain" description="VanZ-like" evidence="2">
    <location>
        <begin position="20"/>
        <end position="139"/>
    </location>
</feature>
<dbReference type="Proteomes" id="UP000058305">
    <property type="component" value="Chromosome"/>
</dbReference>
<evidence type="ECO:0000259" key="2">
    <source>
        <dbReference type="Pfam" id="PF04892"/>
    </source>
</evidence>
<reference evidence="4" key="2">
    <citation type="submission" date="2016-01" db="EMBL/GenBank/DDBJ databases">
        <title>First complete genome sequence of a species in the genus Microterricola, an extremophilic cold active enzyme producing strain ERGS5:02 isolated from Sikkim Himalaya.</title>
        <authorList>
            <person name="Kumar R."/>
            <person name="Singh D."/>
            <person name="Swarnkar M.K."/>
        </authorList>
    </citation>
    <scope>NUCLEOTIDE SEQUENCE [LARGE SCALE GENOMIC DNA]</scope>
    <source>
        <strain evidence="4">ERGS5:02</strain>
    </source>
</reference>
<evidence type="ECO:0000313" key="3">
    <source>
        <dbReference type="EMBL" id="AMB59591.1"/>
    </source>
</evidence>
<dbReference type="InterPro" id="IPR053150">
    <property type="entry name" value="Teicoplanin_resist-assoc"/>
</dbReference>
<keyword evidence="1" id="KW-0812">Transmembrane</keyword>
<evidence type="ECO:0000313" key="4">
    <source>
        <dbReference type="Proteomes" id="UP000058305"/>
    </source>
</evidence>
<proteinExistence type="predicted"/>
<name>A0A0X8E5V5_9MICO</name>
<keyword evidence="4" id="KW-1185">Reference proteome</keyword>
<accession>A0A0X8E5V5</accession>
<feature type="transmembrane region" description="Helical" evidence="1">
    <location>
        <begin position="92"/>
        <end position="116"/>
    </location>
</feature>
<reference evidence="3 4" key="1">
    <citation type="journal article" date="2016" name="J. Biotechnol.">
        <title>First complete genome sequence of a species in the genus Microterricola, an extremophilic cold active enzyme producing bacterial strain ERGS5:02 isolated from Sikkim Himalaya.</title>
        <authorList>
            <person name="Himanshu"/>
            <person name="Swarnkar M.K."/>
            <person name="Singh D."/>
            <person name="Kumar R."/>
        </authorList>
    </citation>
    <scope>NUCLEOTIDE SEQUENCE [LARGE SCALE GENOMIC DNA]</scope>
    <source>
        <strain evidence="3 4">ERGS5:02</strain>
    </source>
</reference>
<dbReference type="EMBL" id="CP014145">
    <property type="protein sequence ID" value="AMB59591.1"/>
    <property type="molecule type" value="Genomic_DNA"/>
</dbReference>
<dbReference type="KEGG" id="mvd:AWU67_12735"/>
<dbReference type="OrthoDB" id="3787741at2"/>
<feature type="transmembrane region" description="Helical" evidence="1">
    <location>
        <begin position="67"/>
        <end position="85"/>
    </location>
</feature>
<dbReference type="InterPro" id="IPR006976">
    <property type="entry name" value="VanZ-like"/>
</dbReference>
<dbReference type="PANTHER" id="PTHR36834:SF1">
    <property type="entry name" value="INTEGRAL MEMBRANE PROTEIN"/>
    <property type="match status" value="1"/>
</dbReference>
<organism evidence="3 4">
    <name type="scientific">Microterricola viridarii</name>
    <dbReference type="NCBI Taxonomy" id="412690"/>
    <lineage>
        <taxon>Bacteria</taxon>
        <taxon>Bacillati</taxon>
        <taxon>Actinomycetota</taxon>
        <taxon>Actinomycetes</taxon>
        <taxon>Micrococcales</taxon>
        <taxon>Microbacteriaceae</taxon>
        <taxon>Microterricola</taxon>
    </lineage>
</organism>
<dbReference type="PANTHER" id="PTHR36834">
    <property type="entry name" value="MEMBRANE PROTEIN-RELATED"/>
    <property type="match status" value="1"/>
</dbReference>